<dbReference type="EMBL" id="JANBUO010000023">
    <property type="protein sequence ID" value="KAJ2808808.1"/>
    <property type="molecule type" value="Genomic_DNA"/>
</dbReference>
<dbReference type="GO" id="GO:0005634">
    <property type="term" value="C:nucleus"/>
    <property type="evidence" value="ECO:0007669"/>
    <property type="project" value="TreeGrafter"/>
</dbReference>
<keyword evidence="5" id="KW-1185">Reference proteome</keyword>
<accession>A0A9W8I4W1</accession>
<dbReference type="InterPro" id="IPR002125">
    <property type="entry name" value="CMP_dCMP_dom"/>
</dbReference>
<keyword evidence="1" id="KW-0819">tRNA processing</keyword>
<organism evidence="4 5">
    <name type="scientific">Coemansia guatemalensis</name>
    <dbReference type="NCBI Taxonomy" id="2761395"/>
    <lineage>
        <taxon>Eukaryota</taxon>
        <taxon>Fungi</taxon>
        <taxon>Fungi incertae sedis</taxon>
        <taxon>Zoopagomycota</taxon>
        <taxon>Kickxellomycotina</taxon>
        <taxon>Kickxellomycetes</taxon>
        <taxon>Kickxellales</taxon>
        <taxon>Kickxellaceae</taxon>
        <taxon>Coemansia</taxon>
    </lineage>
</organism>
<dbReference type="PROSITE" id="PS51747">
    <property type="entry name" value="CYT_DCMP_DEAMINASES_2"/>
    <property type="match status" value="1"/>
</dbReference>
<comment type="caution">
    <text evidence="4">The sequence shown here is derived from an EMBL/GenBank/DDBJ whole genome shotgun (WGS) entry which is preliminary data.</text>
</comment>
<dbReference type="PANTHER" id="PTHR11079">
    <property type="entry name" value="CYTOSINE DEAMINASE FAMILY MEMBER"/>
    <property type="match status" value="1"/>
</dbReference>
<dbReference type="Gene3D" id="3.40.140.10">
    <property type="entry name" value="Cytidine Deaminase, domain 2"/>
    <property type="match status" value="1"/>
</dbReference>
<dbReference type="GO" id="GO:0052717">
    <property type="term" value="F:tRNA-specific adenosine-34 deaminase activity"/>
    <property type="evidence" value="ECO:0007669"/>
    <property type="project" value="TreeGrafter"/>
</dbReference>
<gene>
    <name evidence="4" type="primary">TAD3</name>
    <name evidence="4" type="ORF">H4R20_000628</name>
</gene>
<feature type="domain" description="CMP/dCMP-type deaminase" evidence="3">
    <location>
        <begin position="143"/>
        <end position="321"/>
    </location>
</feature>
<evidence type="ECO:0000256" key="2">
    <source>
        <dbReference type="ARBA" id="ARBA00038160"/>
    </source>
</evidence>
<proteinExistence type="inferred from homology"/>
<evidence type="ECO:0000313" key="4">
    <source>
        <dbReference type="EMBL" id="KAJ2808808.1"/>
    </source>
</evidence>
<sequence length="332" mass="37859">MAAERIECGDYLIERIPITEEQQQLVTEDVYTARIEAARTSDILRFASKSLPKLNGIEHVKRVRRESTDPDNELLVILCQCKMIDREELDTLLRGTEWEESRISVNRVPRYPPYTRDQFEQWKALWPVAYRPPVKLKKLAFSTDEKAYIQMCLSEADELRRQNSNTDNRPVAVVIGNANTRNIVAESTDKTRKTGNPLRHAAMCCIAQVAESEVTRLALKEKSTLQKDNKGDLDGENVHLPLKRTHEECDSEKAESSNDVANYLCEGLDVFSSKEPCVMCTMALVHSRIGRLFFIDESESGGISHYSMHCLKALNHHFTAFKCTRFSTSNSQ</sequence>
<dbReference type="AlphaFoldDB" id="A0A9W8I4W1"/>
<dbReference type="Proteomes" id="UP001140094">
    <property type="component" value="Unassembled WGS sequence"/>
</dbReference>
<evidence type="ECO:0000313" key="5">
    <source>
        <dbReference type="Proteomes" id="UP001140094"/>
    </source>
</evidence>
<evidence type="ECO:0000256" key="1">
    <source>
        <dbReference type="ARBA" id="ARBA00022694"/>
    </source>
</evidence>
<dbReference type="GO" id="GO:0005737">
    <property type="term" value="C:cytoplasm"/>
    <property type="evidence" value="ECO:0007669"/>
    <property type="project" value="TreeGrafter"/>
</dbReference>
<evidence type="ECO:0000259" key="3">
    <source>
        <dbReference type="PROSITE" id="PS51747"/>
    </source>
</evidence>
<dbReference type="Pfam" id="PF00383">
    <property type="entry name" value="dCMP_cyt_deam_1"/>
    <property type="match status" value="1"/>
</dbReference>
<comment type="similarity">
    <text evidence="2">Belongs to the cytidine and deoxycytidylate deaminase family. ADAT3 subfamily.</text>
</comment>
<name>A0A9W8I4W1_9FUNG</name>
<reference evidence="4" key="1">
    <citation type="submission" date="2022-07" db="EMBL/GenBank/DDBJ databases">
        <title>Phylogenomic reconstructions and comparative analyses of Kickxellomycotina fungi.</title>
        <authorList>
            <person name="Reynolds N.K."/>
            <person name="Stajich J.E."/>
            <person name="Barry K."/>
            <person name="Grigoriev I.V."/>
            <person name="Crous P."/>
            <person name="Smith M.E."/>
        </authorList>
    </citation>
    <scope>NUCLEOTIDE SEQUENCE</scope>
    <source>
        <strain evidence="4">NRRL 1565</strain>
    </source>
</reference>
<dbReference type="InterPro" id="IPR016193">
    <property type="entry name" value="Cytidine_deaminase-like"/>
</dbReference>
<dbReference type="SUPFAM" id="SSF53927">
    <property type="entry name" value="Cytidine deaminase-like"/>
    <property type="match status" value="1"/>
</dbReference>
<dbReference type="OrthoDB" id="3180714at2759"/>
<dbReference type="PANTHER" id="PTHR11079:SF156">
    <property type="entry name" value="INACTIVE TRNA-SPECIFIC ADENOSINE DEAMINASE-LIKE PROTEIN 3-RELATED"/>
    <property type="match status" value="1"/>
</dbReference>
<dbReference type="GO" id="GO:0008033">
    <property type="term" value="P:tRNA processing"/>
    <property type="evidence" value="ECO:0007669"/>
    <property type="project" value="UniProtKB-KW"/>
</dbReference>
<protein>
    <submittedName>
        <fullName evidence="4">tRNA-specific adenosine deaminase subunit tad3</fullName>
    </submittedName>
</protein>